<accession>A0ABV2YZZ0</accession>
<evidence type="ECO:0000259" key="11">
    <source>
        <dbReference type="PROSITE" id="PS50901"/>
    </source>
</evidence>
<feature type="domain" description="FtsK" evidence="11">
    <location>
        <begin position="437"/>
        <end position="637"/>
    </location>
</feature>
<dbReference type="InterPro" id="IPR003593">
    <property type="entry name" value="AAA+_ATPase"/>
</dbReference>
<feature type="transmembrane region" description="Helical" evidence="10">
    <location>
        <begin position="14"/>
        <end position="35"/>
    </location>
</feature>
<protein>
    <submittedName>
        <fullName evidence="12">Type VII secretion protein EccCa</fullName>
    </submittedName>
</protein>
<evidence type="ECO:0000256" key="2">
    <source>
        <dbReference type="ARBA" id="ARBA00022475"/>
    </source>
</evidence>
<dbReference type="InterPro" id="IPR050206">
    <property type="entry name" value="FtsK/SpoIIIE/SftA"/>
</dbReference>
<dbReference type="Pfam" id="PF01580">
    <property type="entry name" value="FtsK_SpoIIIE"/>
    <property type="match status" value="3"/>
</dbReference>
<dbReference type="SMART" id="SM00382">
    <property type="entry name" value="AAA"/>
    <property type="match status" value="3"/>
</dbReference>
<keyword evidence="7 10" id="KW-1133">Transmembrane helix</keyword>
<dbReference type="Proteomes" id="UP001550853">
    <property type="component" value="Unassembled WGS sequence"/>
</dbReference>
<evidence type="ECO:0000256" key="6">
    <source>
        <dbReference type="ARBA" id="ARBA00022840"/>
    </source>
</evidence>
<feature type="binding site" evidence="9">
    <location>
        <begin position="1093"/>
        <end position="1100"/>
    </location>
    <ligand>
        <name>ATP</name>
        <dbReference type="ChEBI" id="CHEBI:30616"/>
    </ligand>
</feature>
<sequence>MQEPPALPERTSNLSALFTYLPMAVASTGMVLIFLRPGGGSGVFTYMVGGMMLVSTLAMLIGQLVRSAGERKRRLSGDRRDYLRYLSQNRRRVREAVVGQRDAHAWRNPDPEALRSLVRTSRLWERRTSHEDFAEVRLAVGDQRLGMRVAPMETKPVEDLEPLAAHALRRFIRAYTSVADQPIALYLRGYARVQFRGDEESARAMIRALIGQLAVFHAPEELRLAACTSKDALEQWEWLKWLPHALHPTEHDGAGQHRLVTEDTTEFAELLGGLLSDRPRFDPQAAPGKEEPFTVVVLDGADLPGDDRLSGGGYRNCVVLDLSGSLAWGGPHTLGLEVEPGHLRAVGRDRNGRETVSRLGRPDALAPVRARALARMIAPYRMSVTTEVAEPLESDFQLTTLLGIADLHTHELERFHEFRGPGERDRLRVPVGVAADGSPVELDLKESAHNGMGPHGMLIGATGSGKSELLRTLVTSLALTHSSEILNLVLVDFKGGATFLGLENLPHTSALITNLADEAALVTRMHDAVHGELIRRQELLRSAGNYTNNLEYEKARLAGTPLAPMPSLVIIVDEFSELLAAHPSFMDLFVMIGRLGRSLGVHLLLASQRLDEGRVHQLESHLSYRIGLRTFSAMESRGVLGVPDAHQLPPAPGNGYLKSDTATLTRFKAAYVSGPYEARRRNAPSAQGGGSAVPYRSGYVAPTRPVVPVEPDPAEEREQLTLLETANRRLLDAGGPPAHRIWLPPLDIPPTLDEMLPAQPEDLARLYDPERREAGPLRVPVGVVDRPFDQRRDPLVADLSGTGGHLGVAGGPQTGKSTLLRTVITALALSHTPREVQFHCLDFGGGGFGTLADLPHMGTISSRVHTERVHRTVGELETLLTRREEQFADSTIDGIADYRRRRAAGEFADDPWGDVFLVVDGWSTLRNDFFDLSQNIAQLGARGLNYGIHLLISSPRWADIQPALRDQIGSRFELRLGDTVDSVINMRKAKEVPRIPGRGLTEDTYHFLTALPRTDGDGNAATLTEGTQETVAAVRAAWGDRPGAPAVRMLPSTVHTTDLPAPVGRDVPLGLEENELAAFRQDFDANPHLVVIGDTESGKTNLLRLVADSIVRTHTASEAKFAFVDLRRELYDAVPEEYRLDYAVSLDAAREMVRNCAASMRPRIPGPDITPDRLRRRDWWKGPQVFLIADDYDLVGGAGIGAQTPFEPLIDILTQGSEIGFHLVLARSAGGVSRAMNDPLMRRLVEANTNRLLLSCPPGEGVLFGDVRPRTYPPGRAQWIARRRNVQVQTALLGEKEH</sequence>
<name>A0ABV2YZZ0_9ACTN</name>
<gene>
    <name evidence="12" type="primary">eccCa</name>
    <name evidence="12" type="ORF">AB0E61_14605</name>
</gene>
<dbReference type="Gene3D" id="3.40.50.300">
    <property type="entry name" value="P-loop containing nucleotide triphosphate hydrolases"/>
    <property type="match status" value="4"/>
</dbReference>
<organism evidence="12 13">
    <name type="scientific">Streptomyces catenulae</name>
    <dbReference type="NCBI Taxonomy" id="66875"/>
    <lineage>
        <taxon>Bacteria</taxon>
        <taxon>Bacillati</taxon>
        <taxon>Actinomycetota</taxon>
        <taxon>Actinomycetes</taxon>
        <taxon>Kitasatosporales</taxon>
        <taxon>Streptomycetaceae</taxon>
        <taxon>Streptomyces</taxon>
    </lineage>
</organism>
<dbReference type="PROSITE" id="PS50901">
    <property type="entry name" value="FTSK"/>
    <property type="match status" value="3"/>
</dbReference>
<dbReference type="NCBIfam" id="TIGR03924">
    <property type="entry name" value="T7SS_EccC_a"/>
    <property type="match status" value="1"/>
</dbReference>
<dbReference type="NCBIfam" id="TIGR03925">
    <property type="entry name" value="T7SS_EccC_b"/>
    <property type="match status" value="1"/>
</dbReference>
<feature type="transmembrane region" description="Helical" evidence="10">
    <location>
        <begin position="42"/>
        <end position="65"/>
    </location>
</feature>
<evidence type="ECO:0000256" key="4">
    <source>
        <dbReference type="ARBA" id="ARBA00022737"/>
    </source>
</evidence>
<keyword evidence="3 10" id="KW-0812">Transmembrane</keyword>
<keyword evidence="13" id="KW-1185">Reference proteome</keyword>
<evidence type="ECO:0000256" key="8">
    <source>
        <dbReference type="ARBA" id="ARBA00023136"/>
    </source>
</evidence>
<feature type="domain" description="FtsK" evidence="11">
    <location>
        <begin position="792"/>
        <end position="983"/>
    </location>
</feature>
<keyword evidence="2" id="KW-1003">Cell membrane</keyword>
<keyword evidence="8 10" id="KW-0472">Membrane</keyword>
<evidence type="ECO:0000256" key="1">
    <source>
        <dbReference type="ARBA" id="ARBA00004651"/>
    </source>
</evidence>
<evidence type="ECO:0000256" key="3">
    <source>
        <dbReference type="ARBA" id="ARBA00022692"/>
    </source>
</evidence>
<feature type="binding site" evidence="9">
    <location>
        <begin position="810"/>
        <end position="817"/>
    </location>
    <ligand>
        <name>ATP</name>
        <dbReference type="ChEBI" id="CHEBI:30616"/>
    </ligand>
</feature>
<proteinExistence type="predicted"/>
<evidence type="ECO:0000256" key="7">
    <source>
        <dbReference type="ARBA" id="ARBA00022989"/>
    </source>
</evidence>
<dbReference type="InterPro" id="IPR002543">
    <property type="entry name" value="FtsK_dom"/>
</dbReference>
<comment type="caution">
    <text evidence="12">The sequence shown here is derived from an EMBL/GenBank/DDBJ whole genome shotgun (WGS) entry which is preliminary data.</text>
</comment>
<comment type="subcellular location">
    <subcellularLocation>
        <location evidence="1">Cell membrane</location>
        <topology evidence="1">Multi-pass membrane protein</topology>
    </subcellularLocation>
</comment>
<evidence type="ECO:0000313" key="13">
    <source>
        <dbReference type="Proteomes" id="UP001550853"/>
    </source>
</evidence>
<evidence type="ECO:0000256" key="9">
    <source>
        <dbReference type="PROSITE-ProRule" id="PRU00289"/>
    </source>
</evidence>
<dbReference type="InterPro" id="IPR027417">
    <property type="entry name" value="P-loop_NTPase"/>
</dbReference>
<keyword evidence="6 9" id="KW-0067">ATP-binding</keyword>
<dbReference type="RefSeq" id="WP_342667914.1">
    <property type="nucleotide sequence ID" value="NZ_JBEZVI010000010.1"/>
</dbReference>
<feature type="binding site" evidence="9">
    <location>
        <begin position="460"/>
        <end position="467"/>
    </location>
    <ligand>
        <name>ATP</name>
        <dbReference type="ChEBI" id="CHEBI:30616"/>
    </ligand>
</feature>
<dbReference type="PANTHER" id="PTHR22683:SF1">
    <property type="entry name" value="TYPE VII SECRETION SYSTEM PROTEIN ESSC"/>
    <property type="match status" value="1"/>
</dbReference>
<dbReference type="InterPro" id="IPR023837">
    <property type="entry name" value="EccCb-like_Actinobacteria"/>
</dbReference>
<evidence type="ECO:0000256" key="5">
    <source>
        <dbReference type="ARBA" id="ARBA00022741"/>
    </source>
</evidence>
<dbReference type="InterPro" id="IPR023836">
    <property type="entry name" value="EccCa-like_Actinobacteria"/>
</dbReference>
<evidence type="ECO:0000256" key="10">
    <source>
        <dbReference type="SAM" id="Phobius"/>
    </source>
</evidence>
<keyword evidence="5 9" id="KW-0547">Nucleotide-binding</keyword>
<feature type="domain" description="FtsK" evidence="11">
    <location>
        <begin position="1073"/>
        <end position="1263"/>
    </location>
</feature>
<reference evidence="12 13" key="1">
    <citation type="submission" date="2024-06" db="EMBL/GenBank/DDBJ databases">
        <title>The Natural Products Discovery Center: Release of the First 8490 Sequenced Strains for Exploring Actinobacteria Biosynthetic Diversity.</title>
        <authorList>
            <person name="Kalkreuter E."/>
            <person name="Kautsar S.A."/>
            <person name="Yang D."/>
            <person name="Bader C.D."/>
            <person name="Teijaro C.N."/>
            <person name="Fluegel L."/>
            <person name="Davis C.M."/>
            <person name="Simpson J.R."/>
            <person name="Lauterbach L."/>
            <person name="Steele A.D."/>
            <person name="Gui C."/>
            <person name="Meng S."/>
            <person name="Li G."/>
            <person name="Viehrig K."/>
            <person name="Ye F."/>
            <person name="Su P."/>
            <person name="Kiefer A.F."/>
            <person name="Nichols A."/>
            <person name="Cepeda A.J."/>
            <person name="Yan W."/>
            <person name="Fan B."/>
            <person name="Jiang Y."/>
            <person name="Adhikari A."/>
            <person name="Zheng C.-J."/>
            <person name="Schuster L."/>
            <person name="Cowan T.M."/>
            <person name="Smanski M.J."/>
            <person name="Chevrette M.G."/>
            <person name="De Carvalho L.P.S."/>
            <person name="Shen B."/>
        </authorList>
    </citation>
    <scope>NUCLEOTIDE SEQUENCE [LARGE SCALE GENOMIC DNA]</scope>
    <source>
        <strain evidence="12 13">NPDC033039</strain>
    </source>
</reference>
<dbReference type="PANTHER" id="PTHR22683">
    <property type="entry name" value="SPORULATION PROTEIN RELATED"/>
    <property type="match status" value="1"/>
</dbReference>
<keyword evidence="4" id="KW-0677">Repeat</keyword>
<evidence type="ECO:0000313" key="12">
    <source>
        <dbReference type="EMBL" id="MEU3711312.1"/>
    </source>
</evidence>
<dbReference type="SUPFAM" id="SSF52540">
    <property type="entry name" value="P-loop containing nucleoside triphosphate hydrolases"/>
    <property type="match status" value="3"/>
</dbReference>
<dbReference type="EMBL" id="JBEZVI010000010">
    <property type="protein sequence ID" value="MEU3711312.1"/>
    <property type="molecule type" value="Genomic_DNA"/>
</dbReference>